<gene>
    <name evidence="1" type="ORF">GCM10023147_20720</name>
</gene>
<dbReference type="EMBL" id="BAABFR010000026">
    <property type="protein sequence ID" value="GAA4391632.1"/>
    <property type="molecule type" value="Genomic_DNA"/>
</dbReference>
<evidence type="ECO:0000313" key="1">
    <source>
        <dbReference type="EMBL" id="GAA4391632.1"/>
    </source>
</evidence>
<protein>
    <submittedName>
        <fullName evidence="1">Uncharacterized protein</fullName>
    </submittedName>
</protein>
<evidence type="ECO:0000313" key="2">
    <source>
        <dbReference type="Proteomes" id="UP001500635"/>
    </source>
</evidence>
<reference evidence="2" key="1">
    <citation type="journal article" date="2019" name="Int. J. Syst. Evol. Microbiol.">
        <title>The Global Catalogue of Microorganisms (GCM) 10K type strain sequencing project: providing services to taxonomists for standard genome sequencing and annotation.</title>
        <authorList>
            <consortium name="The Broad Institute Genomics Platform"/>
            <consortium name="The Broad Institute Genome Sequencing Center for Infectious Disease"/>
            <person name="Wu L."/>
            <person name="Ma J."/>
        </authorList>
    </citation>
    <scope>NUCLEOTIDE SEQUENCE [LARGE SCALE GENOMIC DNA]</scope>
    <source>
        <strain evidence="2">JCM 17688</strain>
    </source>
</reference>
<accession>A0ABP8JJL0</accession>
<proteinExistence type="predicted"/>
<keyword evidence="2" id="KW-1185">Reference proteome</keyword>
<comment type="caution">
    <text evidence="1">The sequence shown here is derived from an EMBL/GenBank/DDBJ whole genome shotgun (WGS) entry which is preliminary data.</text>
</comment>
<name>A0ABP8JJL0_9ACTN</name>
<dbReference type="Proteomes" id="UP001500635">
    <property type="component" value="Unassembled WGS sequence"/>
</dbReference>
<sequence length="123" mass="13995">MVTSEDVKVQLPAWFVERWRNHLNIGYWPGDPGHPSFPISSKAERKFYDGADDELFTDLRRVLTEVEYPFGIHLILFHECGGVTKVDINPVEILLSVPTGWTYTDGDTGHHSCYGCSVPREDD</sequence>
<organism evidence="1 2">
    <name type="scientific">Tsukamurella soli</name>
    <dbReference type="NCBI Taxonomy" id="644556"/>
    <lineage>
        <taxon>Bacteria</taxon>
        <taxon>Bacillati</taxon>
        <taxon>Actinomycetota</taxon>
        <taxon>Actinomycetes</taxon>
        <taxon>Mycobacteriales</taxon>
        <taxon>Tsukamurellaceae</taxon>
        <taxon>Tsukamurella</taxon>
    </lineage>
</organism>